<dbReference type="CDD" id="cd14686">
    <property type="entry name" value="bZIP"/>
    <property type="match status" value="1"/>
</dbReference>
<keyword evidence="3" id="KW-1185">Reference proteome</keyword>
<dbReference type="Proteomes" id="UP001152087">
    <property type="component" value="Unassembled WGS sequence"/>
</dbReference>
<protein>
    <recommendedName>
        <fullName evidence="4">BZIP domain-containing protein</fullName>
    </recommendedName>
</protein>
<reference evidence="2" key="1">
    <citation type="submission" date="2022-09" db="EMBL/GenBank/DDBJ databases">
        <title>Fusarium specimens isolated from Avocado Roots.</title>
        <authorList>
            <person name="Stajich J."/>
            <person name="Roper C."/>
            <person name="Heimlech-Rivalta G."/>
        </authorList>
    </citation>
    <scope>NUCLEOTIDE SEQUENCE</scope>
    <source>
        <strain evidence="2">A02</strain>
    </source>
</reference>
<dbReference type="EMBL" id="JAOQAV010000113">
    <property type="protein sequence ID" value="KAJ4177318.1"/>
    <property type="molecule type" value="Genomic_DNA"/>
</dbReference>
<feature type="compositionally biased region" description="Basic and acidic residues" evidence="1">
    <location>
        <begin position="9"/>
        <end position="24"/>
    </location>
</feature>
<dbReference type="SUPFAM" id="SSF57959">
    <property type="entry name" value="Leucine zipper domain"/>
    <property type="match status" value="1"/>
</dbReference>
<organism evidence="2 3">
    <name type="scientific">Fusarium falciforme</name>
    <dbReference type="NCBI Taxonomy" id="195108"/>
    <lineage>
        <taxon>Eukaryota</taxon>
        <taxon>Fungi</taxon>
        <taxon>Dikarya</taxon>
        <taxon>Ascomycota</taxon>
        <taxon>Pezizomycotina</taxon>
        <taxon>Sordariomycetes</taxon>
        <taxon>Hypocreomycetidae</taxon>
        <taxon>Hypocreales</taxon>
        <taxon>Nectriaceae</taxon>
        <taxon>Fusarium</taxon>
        <taxon>Fusarium solani species complex</taxon>
    </lineage>
</organism>
<dbReference type="Pfam" id="PF11905">
    <property type="entry name" value="DUF3425"/>
    <property type="match status" value="1"/>
</dbReference>
<evidence type="ECO:0000256" key="1">
    <source>
        <dbReference type="SAM" id="MobiDB-lite"/>
    </source>
</evidence>
<comment type="caution">
    <text evidence="2">The sequence shown here is derived from an EMBL/GenBank/DDBJ whole genome shotgun (WGS) entry which is preliminary data.</text>
</comment>
<feature type="region of interest" description="Disordered" evidence="1">
    <location>
        <begin position="1"/>
        <end position="38"/>
    </location>
</feature>
<dbReference type="InterPro" id="IPR021833">
    <property type="entry name" value="DUF3425"/>
</dbReference>
<evidence type="ECO:0000313" key="2">
    <source>
        <dbReference type="EMBL" id="KAJ4177318.1"/>
    </source>
</evidence>
<dbReference type="Gene3D" id="1.20.5.170">
    <property type="match status" value="1"/>
</dbReference>
<dbReference type="AlphaFoldDB" id="A0A9W8QV81"/>
<dbReference type="InterPro" id="IPR046347">
    <property type="entry name" value="bZIP_sf"/>
</dbReference>
<dbReference type="PANTHER" id="PTHR37012">
    <property type="entry name" value="B-ZIP TRANSCRIPTION FACTOR (EUROFUNG)-RELATED"/>
    <property type="match status" value="1"/>
</dbReference>
<gene>
    <name evidence="2" type="ORF">NW755_013914</name>
</gene>
<proteinExistence type="predicted"/>
<dbReference type="GO" id="GO:0003700">
    <property type="term" value="F:DNA-binding transcription factor activity"/>
    <property type="evidence" value="ECO:0007669"/>
    <property type="project" value="InterPro"/>
</dbReference>
<accession>A0A9W8QV81</accession>
<name>A0A9W8QV81_9HYPO</name>
<evidence type="ECO:0008006" key="4">
    <source>
        <dbReference type="Google" id="ProtNLM"/>
    </source>
</evidence>
<sequence>MEEQAPKTPARDDQGRAEKKRQTDRIAQQKHRKRQREHIAQLEKQLQVIQQGGESEIAQLVSENAKLREEMQQLYELVDRLQEVVQIGSEIKSRFEARRKDHHQSPGQEWALQHGSGPSEQLVVDDRATLDVDTETLGASEVMPATGMPNSSTEHVLGNIDMILPDITTGNDTHLESTSGVSIVSSTGSSSDNSLWSHGSAVHVLDPVANWWLDPHHDTSGARVQRPLMASSYPDPDICKTDVCTAEWEEFHTDDSGVQPGDGASNREQVFRTSRTTPAGIKGLYTGSLASVFSVHPCSKLPCFISPSPPRDAEMHRILNIARSQIYDIGPPTFTDFLLSNPKNTLSIELKVFTEPMRLMKKSSEFLAAYWILYLLFRWQATLDEKSYHALPTWLRPTPLQLEVEHHAVLDQVPW</sequence>
<evidence type="ECO:0000313" key="3">
    <source>
        <dbReference type="Proteomes" id="UP001152087"/>
    </source>
</evidence>
<feature type="region of interest" description="Disordered" evidence="1">
    <location>
        <begin position="96"/>
        <end position="119"/>
    </location>
</feature>